<keyword evidence="5" id="KW-0227">DNA damage</keyword>
<evidence type="ECO:0000256" key="12">
    <source>
        <dbReference type="ARBA" id="ARBA00042306"/>
    </source>
</evidence>
<dbReference type="EC" id="3.6.4.12" evidence="3"/>
<keyword evidence="9 15" id="KW-0238">DNA-binding</keyword>
<dbReference type="Gene3D" id="3.40.50.300">
    <property type="entry name" value="P-loop containing nucleotide triphosphate hydrolases"/>
    <property type="match status" value="1"/>
</dbReference>
<dbReference type="FunFam" id="2.20.28.10:FF:000007">
    <property type="entry name" value="DNA helicase MCM8 isoform X1"/>
    <property type="match status" value="1"/>
</dbReference>
<proteinExistence type="inferred from homology"/>
<dbReference type="PANTHER" id="PTHR11630">
    <property type="entry name" value="DNA REPLICATION LICENSING FACTOR MCM FAMILY MEMBER"/>
    <property type="match status" value="1"/>
</dbReference>
<comment type="subcellular location">
    <subcellularLocation>
        <location evidence="1">Nucleus</location>
    </subcellularLocation>
</comment>
<evidence type="ECO:0000256" key="10">
    <source>
        <dbReference type="ARBA" id="ARBA00023204"/>
    </source>
</evidence>
<dbReference type="PROSITE" id="PS00847">
    <property type="entry name" value="MCM_1"/>
    <property type="match status" value="1"/>
</dbReference>
<keyword evidence="19" id="KW-1185">Reference proteome</keyword>
<dbReference type="InterPro" id="IPR003593">
    <property type="entry name" value="AAA+_ATPase"/>
</dbReference>
<evidence type="ECO:0000259" key="17">
    <source>
        <dbReference type="PROSITE" id="PS50051"/>
    </source>
</evidence>
<dbReference type="InterPro" id="IPR018525">
    <property type="entry name" value="MCM_CS"/>
</dbReference>
<keyword evidence="4 15" id="KW-0547">Nucleotide-binding</keyword>
<dbReference type="Pfam" id="PF17207">
    <property type="entry name" value="MCM_OB"/>
    <property type="match status" value="1"/>
</dbReference>
<evidence type="ECO:0000256" key="13">
    <source>
        <dbReference type="ARBA" id="ARBA00047995"/>
    </source>
</evidence>
<dbReference type="InterPro" id="IPR041562">
    <property type="entry name" value="MCM_lid"/>
</dbReference>
<keyword evidence="10" id="KW-0234">DNA repair</keyword>
<dbReference type="SUPFAM" id="SSF50249">
    <property type="entry name" value="Nucleic acid-binding proteins"/>
    <property type="match status" value="1"/>
</dbReference>
<dbReference type="GO" id="GO:0042555">
    <property type="term" value="C:MCM complex"/>
    <property type="evidence" value="ECO:0007669"/>
    <property type="project" value="TreeGrafter"/>
</dbReference>
<evidence type="ECO:0000256" key="2">
    <source>
        <dbReference type="ARBA" id="ARBA00008010"/>
    </source>
</evidence>
<evidence type="ECO:0000256" key="5">
    <source>
        <dbReference type="ARBA" id="ARBA00022763"/>
    </source>
</evidence>
<evidence type="ECO:0000256" key="4">
    <source>
        <dbReference type="ARBA" id="ARBA00022741"/>
    </source>
</evidence>
<accession>A0AAW1NMT0</accession>
<comment type="similarity">
    <text evidence="2 15">Belongs to the MCM family.</text>
</comment>
<evidence type="ECO:0000256" key="6">
    <source>
        <dbReference type="ARBA" id="ARBA00022801"/>
    </source>
</evidence>
<dbReference type="InterPro" id="IPR031327">
    <property type="entry name" value="MCM"/>
</dbReference>
<dbReference type="InterPro" id="IPR027417">
    <property type="entry name" value="P-loop_NTPase"/>
</dbReference>
<feature type="compositionally biased region" description="Polar residues" evidence="16">
    <location>
        <begin position="484"/>
        <end position="496"/>
    </location>
</feature>
<dbReference type="PANTHER" id="PTHR11630:SF47">
    <property type="entry name" value="DNA HELICASE MCM8"/>
    <property type="match status" value="1"/>
</dbReference>
<dbReference type="GO" id="GO:0003697">
    <property type="term" value="F:single-stranded DNA binding"/>
    <property type="evidence" value="ECO:0007669"/>
    <property type="project" value="TreeGrafter"/>
</dbReference>
<dbReference type="SMART" id="SM00382">
    <property type="entry name" value="AAA"/>
    <property type="match status" value="1"/>
</dbReference>
<evidence type="ECO:0000313" key="19">
    <source>
        <dbReference type="Proteomes" id="UP001465755"/>
    </source>
</evidence>
<dbReference type="Gene3D" id="2.40.50.140">
    <property type="entry name" value="Nucleic acid-binding proteins"/>
    <property type="match status" value="1"/>
</dbReference>
<dbReference type="InterPro" id="IPR001208">
    <property type="entry name" value="MCM_dom"/>
</dbReference>
<dbReference type="InterPro" id="IPR056875">
    <property type="entry name" value="MCM8/REC_WHD"/>
</dbReference>
<dbReference type="GO" id="GO:0006260">
    <property type="term" value="P:DNA replication"/>
    <property type="evidence" value="ECO:0007669"/>
    <property type="project" value="InterPro"/>
</dbReference>
<dbReference type="AlphaFoldDB" id="A0AAW1NMT0"/>
<organism evidence="18 19">
    <name type="scientific">Symbiochloris irregularis</name>
    <dbReference type="NCBI Taxonomy" id="706552"/>
    <lineage>
        <taxon>Eukaryota</taxon>
        <taxon>Viridiplantae</taxon>
        <taxon>Chlorophyta</taxon>
        <taxon>core chlorophytes</taxon>
        <taxon>Trebouxiophyceae</taxon>
        <taxon>Trebouxiales</taxon>
        <taxon>Trebouxiaceae</taxon>
        <taxon>Symbiochloris</taxon>
    </lineage>
</organism>
<reference evidence="18 19" key="1">
    <citation type="journal article" date="2024" name="Nat. Commun.">
        <title>Phylogenomics reveals the evolutionary origins of lichenization in chlorophyte algae.</title>
        <authorList>
            <person name="Puginier C."/>
            <person name="Libourel C."/>
            <person name="Otte J."/>
            <person name="Skaloud P."/>
            <person name="Haon M."/>
            <person name="Grisel S."/>
            <person name="Petersen M."/>
            <person name="Berrin J.G."/>
            <person name="Delaux P.M."/>
            <person name="Dal Grande F."/>
            <person name="Keller J."/>
        </authorList>
    </citation>
    <scope>NUCLEOTIDE SEQUENCE [LARGE SCALE GENOMIC DNA]</scope>
    <source>
        <strain evidence="18 19">SAG 2036</strain>
    </source>
</reference>
<comment type="catalytic activity">
    <reaction evidence="13">
        <text>ATP + H2O = ADP + phosphate + H(+)</text>
        <dbReference type="Rhea" id="RHEA:13065"/>
        <dbReference type="ChEBI" id="CHEBI:15377"/>
        <dbReference type="ChEBI" id="CHEBI:15378"/>
        <dbReference type="ChEBI" id="CHEBI:30616"/>
        <dbReference type="ChEBI" id="CHEBI:43474"/>
        <dbReference type="ChEBI" id="CHEBI:456216"/>
        <dbReference type="EC" id="3.6.4.12"/>
    </reaction>
</comment>
<feature type="domain" description="MCM C-terminal AAA(+) ATPase" evidence="17">
    <location>
        <begin position="255"/>
        <end position="462"/>
    </location>
</feature>
<name>A0AAW1NMT0_9CHLO</name>
<dbReference type="InterPro" id="IPR012340">
    <property type="entry name" value="NA-bd_OB-fold"/>
</dbReference>
<evidence type="ECO:0000256" key="14">
    <source>
        <dbReference type="ARBA" id="ARBA00069556"/>
    </source>
</evidence>
<dbReference type="CDD" id="cd17706">
    <property type="entry name" value="MCM"/>
    <property type="match status" value="1"/>
</dbReference>
<evidence type="ECO:0000256" key="15">
    <source>
        <dbReference type="RuleBase" id="RU004070"/>
    </source>
</evidence>
<dbReference type="GO" id="GO:0005524">
    <property type="term" value="F:ATP binding"/>
    <property type="evidence" value="ECO:0007669"/>
    <property type="project" value="UniProtKB-KW"/>
</dbReference>
<evidence type="ECO:0000313" key="18">
    <source>
        <dbReference type="EMBL" id="KAK9792237.1"/>
    </source>
</evidence>
<dbReference type="GO" id="GO:0016787">
    <property type="term" value="F:hydrolase activity"/>
    <property type="evidence" value="ECO:0007669"/>
    <property type="project" value="UniProtKB-KW"/>
</dbReference>
<dbReference type="CDD" id="cd22247">
    <property type="entry name" value="MCM8_WHD"/>
    <property type="match status" value="1"/>
</dbReference>
<dbReference type="PRINTS" id="PR01657">
    <property type="entry name" value="MCMFAMILY"/>
</dbReference>
<dbReference type="InterPro" id="IPR033762">
    <property type="entry name" value="MCM_OB"/>
</dbReference>
<dbReference type="Pfam" id="PF00493">
    <property type="entry name" value="MCM"/>
    <property type="match status" value="1"/>
</dbReference>
<feature type="region of interest" description="Disordered" evidence="16">
    <location>
        <begin position="467"/>
        <end position="499"/>
    </location>
</feature>
<evidence type="ECO:0000256" key="1">
    <source>
        <dbReference type="ARBA" id="ARBA00004123"/>
    </source>
</evidence>
<keyword evidence="8 15" id="KW-0067">ATP-binding</keyword>
<evidence type="ECO:0000256" key="11">
    <source>
        <dbReference type="ARBA" id="ARBA00023242"/>
    </source>
</evidence>
<keyword evidence="7" id="KW-0347">Helicase</keyword>
<keyword evidence="6" id="KW-0378">Hydrolase</keyword>
<dbReference type="Pfam" id="PF25051">
    <property type="entry name" value="WHD_MCM8"/>
    <property type="match status" value="1"/>
</dbReference>
<evidence type="ECO:0000256" key="7">
    <source>
        <dbReference type="ARBA" id="ARBA00022806"/>
    </source>
</evidence>
<dbReference type="GO" id="GO:0005634">
    <property type="term" value="C:nucleus"/>
    <property type="evidence" value="ECO:0007669"/>
    <property type="project" value="UniProtKB-SubCell"/>
</dbReference>
<dbReference type="SMART" id="SM00350">
    <property type="entry name" value="MCM"/>
    <property type="match status" value="1"/>
</dbReference>
<dbReference type="Proteomes" id="UP001465755">
    <property type="component" value="Unassembled WGS sequence"/>
</dbReference>
<gene>
    <name evidence="18" type="ORF">WJX73_002459</name>
</gene>
<comment type="caution">
    <text evidence="18">The sequence shown here is derived from an EMBL/GenBank/DDBJ whole genome shotgun (WGS) entry which is preliminary data.</text>
</comment>
<evidence type="ECO:0000256" key="3">
    <source>
        <dbReference type="ARBA" id="ARBA00012551"/>
    </source>
</evidence>
<dbReference type="Gene3D" id="2.20.28.10">
    <property type="match status" value="1"/>
</dbReference>
<protein>
    <recommendedName>
        <fullName evidence="14">Probable DNA helicase MCM8</fullName>
        <ecNumber evidence="3">3.6.4.12</ecNumber>
    </recommendedName>
    <alternativeName>
        <fullName evidence="12">Minichromosome maintenance 8</fullName>
    </alternativeName>
</protein>
<dbReference type="Pfam" id="PF17855">
    <property type="entry name" value="MCM_lid"/>
    <property type="match status" value="1"/>
</dbReference>
<dbReference type="SUPFAM" id="SSF52540">
    <property type="entry name" value="P-loop containing nucleoside triphosphate hydrolases"/>
    <property type="match status" value="1"/>
</dbReference>
<dbReference type="PROSITE" id="PS50051">
    <property type="entry name" value="MCM_2"/>
    <property type="match status" value="1"/>
</dbReference>
<evidence type="ECO:0000256" key="8">
    <source>
        <dbReference type="ARBA" id="ARBA00022840"/>
    </source>
</evidence>
<sequence>MECQPTEALSCLGAAAYEVLFCSNQARPQHLQFSAPCKVRIRLTDHSASLSHIRLLKASCIGKLVTLKGTVVRMSGIKPLVQQLDFVCGKCGSSMVCHFPDGKYSPPNSCTTDGCKSRQFQPMRSTAVCVDWQKIRLQESDTTDEGRVPRTIEIDLTRDLVGSCRAGDIVTVLGMVKVINAATEPGAQKSGNCLFLLYLKAISVSSRKMKAEADNVQDADRAAEPPAAIPSALAELSQRDLHFIVRFTEEMEGNMFGHLVHALCPSIWGQEMVKAGLLLALVGGLAPAPDPSDSAPVRGDLHILLCGDPGLGKSHLLQAVAGIAPRGVYVCGGASSSAGLTMSVVKDSVTGEFVFEAGALVLADQGVLCIDEFDKMASEHKAMLGAMEQQEVQVAKAGMCATLPARTTVLAAANPAGGSWQPAKSVMENLKLAPGLLSRFDLVFVMVDSPDAQHDAALSKELLAKHAGRSGGSDSARRAALSQRAGTQTASTQAREGQQRVPLAESLLVYGPEDAEPLPPQLLKKFIAYARAYVHPLLSEEAKQVLRGCWLEMRAKAPGSGTGGVTLRQLESLVRLAEARARCDLRTTVTADDARDAAELMQSCLWDDCLSGCDASNFQRGGSRGGKKAEAVRFLAALRRQAEAKGNALFRVAELFAAADSLELAVPDLHTFIEELNEAGELLKKGGSTYQVSGFM</sequence>
<dbReference type="EMBL" id="JALJOQ010000166">
    <property type="protein sequence ID" value="KAK9792237.1"/>
    <property type="molecule type" value="Genomic_DNA"/>
</dbReference>
<evidence type="ECO:0000256" key="16">
    <source>
        <dbReference type="SAM" id="MobiDB-lite"/>
    </source>
</evidence>
<keyword evidence="11" id="KW-0539">Nucleus</keyword>
<dbReference type="GO" id="GO:0000724">
    <property type="term" value="P:double-strand break repair via homologous recombination"/>
    <property type="evidence" value="ECO:0007669"/>
    <property type="project" value="UniProtKB-ARBA"/>
</dbReference>
<evidence type="ECO:0000256" key="9">
    <source>
        <dbReference type="ARBA" id="ARBA00023125"/>
    </source>
</evidence>
<dbReference type="GO" id="GO:0017116">
    <property type="term" value="F:single-stranded DNA helicase activity"/>
    <property type="evidence" value="ECO:0007669"/>
    <property type="project" value="TreeGrafter"/>
</dbReference>